<name>A0A269Z7E3_9MICO</name>
<dbReference type="SUPFAM" id="SSF53383">
    <property type="entry name" value="PLP-dependent transferases"/>
    <property type="match status" value="1"/>
</dbReference>
<dbReference type="GO" id="GO:0030170">
    <property type="term" value="F:pyridoxal phosphate binding"/>
    <property type="evidence" value="ECO:0007669"/>
    <property type="project" value="InterPro"/>
</dbReference>
<keyword evidence="7" id="KW-0032">Aminotransferase</keyword>
<comment type="similarity">
    <text evidence="5">Belongs to the class-II pyridoxal-phosphate-dependent aminotransferase family. MalY/PatB cystathionine beta-lyase subfamily.</text>
</comment>
<reference evidence="7 8" key="1">
    <citation type="submission" date="2017-04" db="EMBL/GenBank/DDBJ databases">
        <title>Kefir bacterial isolates.</title>
        <authorList>
            <person name="Kim Y."/>
            <person name="Blasche S."/>
            <person name="Patil K.R."/>
        </authorList>
    </citation>
    <scope>NUCLEOTIDE SEQUENCE [LARGE SCALE GENOMIC DNA]</scope>
    <source>
        <strain evidence="7 8">OG2</strain>
    </source>
</reference>
<dbReference type="InterPro" id="IPR015421">
    <property type="entry name" value="PyrdxlP-dep_Trfase_major"/>
</dbReference>
<evidence type="ECO:0000313" key="7">
    <source>
        <dbReference type="EMBL" id="PAK93579.1"/>
    </source>
</evidence>
<dbReference type="InterPro" id="IPR015424">
    <property type="entry name" value="PyrdxlP-dep_Trfase"/>
</dbReference>
<evidence type="ECO:0000256" key="4">
    <source>
        <dbReference type="ARBA" id="ARBA00023239"/>
    </source>
</evidence>
<dbReference type="PANTHER" id="PTHR43525:SF2">
    <property type="entry name" value="CYSTATHIONINE BETA-LYASE-RELATED"/>
    <property type="match status" value="1"/>
</dbReference>
<accession>A0A269Z7E3</accession>
<protein>
    <recommendedName>
        <fullName evidence="2">cysteine-S-conjugate beta-lyase</fullName>
        <ecNumber evidence="2">4.4.1.13</ecNumber>
    </recommendedName>
</protein>
<dbReference type="Pfam" id="PF00155">
    <property type="entry name" value="Aminotran_1_2"/>
    <property type="match status" value="1"/>
</dbReference>
<keyword evidence="4" id="KW-0456">Lyase</keyword>
<evidence type="ECO:0000259" key="6">
    <source>
        <dbReference type="Pfam" id="PF00155"/>
    </source>
</evidence>
<feature type="domain" description="Aminotransferase class I/classII large" evidence="6">
    <location>
        <begin position="33"/>
        <end position="377"/>
    </location>
</feature>
<dbReference type="Proteomes" id="UP000216867">
    <property type="component" value="Unassembled WGS sequence"/>
</dbReference>
<dbReference type="InterPro" id="IPR004839">
    <property type="entry name" value="Aminotransferase_I/II_large"/>
</dbReference>
<evidence type="ECO:0000256" key="5">
    <source>
        <dbReference type="ARBA" id="ARBA00037974"/>
    </source>
</evidence>
<dbReference type="CDD" id="cd00609">
    <property type="entry name" value="AAT_like"/>
    <property type="match status" value="1"/>
</dbReference>
<comment type="caution">
    <text evidence="7">The sequence shown here is derived from an EMBL/GenBank/DDBJ whole genome shotgun (WGS) entry which is preliminary data.</text>
</comment>
<dbReference type="Gene3D" id="3.40.640.10">
    <property type="entry name" value="Type I PLP-dependent aspartate aminotransferase-like (Major domain)"/>
    <property type="match status" value="1"/>
</dbReference>
<comment type="cofactor">
    <cofactor evidence="1">
        <name>pyridoxal 5'-phosphate</name>
        <dbReference type="ChEBI" id="CHEBI:597326"/>
    </cofactor>
</comment>
<dbReference type="Gene3D" id="3.90.1150.10">
    <property type="entry name" value="Aspartate Aminotransferase, domain 1"/>
    <property type="match status" value="1"/>
</dbReference>
<evidence type="ECO:0000313" key="8">
    <source>
        <dbReference type="Proteomes" id="UP000216867"/>
    </source>
</evidence>
<keyword evidence="3" id="KW-0663">Pyridoxal phosphate</keyword>
<sequence length="383" mass="41318">MDDLDAITEESLVAKGGRKWSTYPGSLGAFIAEMDFGVAPVVREALTEIDERDLFGYAPAQIVADLREATADFCAERYGWRFPAAHVEPASDVIAAFIAVLDLLTPAGTPIVLPTPAYMPFFDVARVTGRELIEVPMLRTETGWSVDLEAIDAALCPGAILVLCNPHNPIGKVYTESELTALAEVVEANGARVFSDEIHAPLVYEPARHVPYASLSETTAAHTVTATAASKAFNIPGLKCAQLILTSPEDRAEWKRRGLFVSQAASNPGILATTAAYTRGGEWLAEITAYLAGNRDLLTELLSAELPNIPFLPPEGTYLAWLDMRGYGFDDHLTKHFTETAKVALTEGRLCGEVGAGHVRLNFALPRPLLREAVERIAAATKG</sequence>
<dbReference type="PANTHER" id="PTHR43525">
    <property type="entry name" value="PROTEIN MALY"/>
    <property type="match status" value="1"/>
</dbReference>
<keyword evidence="7" id="KW-0808">Transferase</keyword>
<organism evidence="7 8">
    <name type="scientific">Brevibacterium casei</name>
    <dbReference type="NCBI Taxonomy" id="33889"/>
    <lineage>
        <taxon>Bacteria</taxon>
        <taxon>Bacillati</taxon>
        <taxon>Actinomycetota</taxon>
        <taxon>Actinomycetes</taxon>
        <taxon>Micrococcales</taxon>
        <taxon>Brevibacteriaceae</taxon>
        <taxon>Brevibacterium</taxon>
    </lineage>
</organism>
<gene>
    <name evidence="7" type="ORF">B8X04_14910</name>
</gene>
<dbReference type="InterPro" id="IPR051798">
    <property type="entry name" value="Class-II_PLP-Dep_Aminotrans"/>
</dbReference>
<dbReference type="EMBL" id="NCWY01000016">
    <property type="protein sequence ID" value="PAK93579.1"/>
    <property type="molecule type" value="Genomic_DNA"/>
</dbReference>
<dbReference type="GO" id="GO:0008483">
    <property type="term" value="F:transaminase activity"/>
    <property type="evidence" value="ECO:0007669"/>
    <property type="project" value="UniProtKB-KW"/>
</dbReference>
<dbReference type="GO" id="GO:0047804">
    <property type="term" value="F:cysteine-S-conjugate beta-lyase activity"/>
    <property type="evidence" value="ECO:0007669"/>
    <property type="project" value="UniProtKB-EC"/>
</dbReference>
<evidence type="ECO:0000256" key="1">
    <source>
        <dbReference type="ARBA" id="ARBA00001933"/>
    </source>
</evidence>
<dbReference type="EC" id="4.4.1.13" evidence="2"/>
<dbReference type="RefSeq" id="WP_095376704.1">
    <property type="nucleotide sequence ID" value="NZ_CBDRLP010000008.1"/>
</dbReference>
<evidence type="ECO:0000256" key="2">
    <source>
        <dbReference type="ARBA" id="ARBA00012224"/>
    </source>
</evidence>
<dbReference type="InterPro" id="IPR015422">
    <property type="entry name" value="PyrdxlP-dep_Trfase_small"/>
</dbReference>
<proteinExistence type="inferred from homology"/>
<dbReference type="AlphaFoldDB" id="A0A269Z7E3"/>
<evidence type="ECO:0000256" key="3">
    <source>
        <dbReference type="ARBA" id="ARBA00022898"/>
    </source>
</evidence>